<organism evidence="2 3">
    <name type="scientific">Pilibacter termitis</name>
    <dbReference type="NCBI Taxonomy" id="263852"/>
    <lineage>
        <taxon>Bacteria</taxon>
        <taxon>Bacillati</taxon>
        <taxon>Bacillota</taxon>
        <taxon>Bacilli</taxon>
        <taxon>Lactobacillales</taxon>
        <taxon>Enterococcaceae</taxon>
        <taxon>Pilibacter</taxon>
    </lineage>
</organism>
<sequence>TTIVAISYTLLALKQREEIDNRSIGDLFYLMVDELSDLSFVVAFKQLIELFKKISADELVLDDETLNNIISEFLSQLPKNYQRVFW</sequence>
<dbReference type="STRING" id="263852.SAMN02745116_01217"/>
<keyword evidence="3" id="KW-1185">Reference proteome</keyword>
<evidence type="ECO:0000313" key="3">
    <source>
        <dbReference type="Proteomes" id="UP000190328"/>
    </source>
</evidence>
<protein>
    <submittedName>
        <fullName evidence="2">Uncharacterized protein</fullName>
    </submittedName>
</protein>
<proteinExistence type="predicted"/>
<dbReference type="Proteomes" id="UP000190328">
    <property type="component" value="Unassembled WGS sequence"/>
</dbReference>
<feature type="non-terminal residue" evidence="2">
    <location>
        <position position="1"/>
    </location>
</feature>
<reference evidence="2 3" key="1">
    <citation type="submission" date="2017-02" db="EMBL/GenBank/DDBJ databases">
        <authorList>
            <person name="Peterson S.W."/>
        </authorList>
    </citation>
    <scope>NUCLEOTIDE SEQUENCE [LARGE SCALE GENOMIC DNA]</scope>
    <source>
        <strain evidence="2 3">ATCC BAA-1030</strain>
    </source>
</reference>
<gene>
    <name evidence="1" type="ORF">SAMN02745116_01217</name>
    <name evidence="2" type="ORF">SAMN02745116_01424</name>
</gene>
<dbReference type="EMBL" id="FUXI01000014">
    <property type="protein sequence ID" value="SJZ78203.1"/>
    <property type="molecule type" value="Genomic_DNA"/>
</dbReference>
<accession>A0A1T4NGG3</accession>
<name>A0A1T4NGG3_9ENTE</name>
<dbReference type="EMBL" id="FUXI01000011">
    <property type="protein sequence ID" value="SJZ70339.1"/>
    <property type="molecule type" value="Genomic_DNA"/>
</dbReference>
<dbReference type="AlphaFoldDB" id="A0A1T4NGG3"/>
<evidence type="ECO:0000313" key="2">
    <source>
        <dbReference type="EMBL" id="SJZ78203.1"/>
    </source>
</evidence>
<evidence type="ECO:0000313" key="1">
    <source>
        <dbReference type="EMBL" id="SJZ70339.1"/>
    </source>
</evidence>